<dbReference type="PANTHER" id="PTHR43798">
    <property type="entry name" value="MONOACYLGLYCEROL LIPASE"/>
    <property type="match status" value="1"/>
</dbReference>
<dbReference type="InterPro" id="IPR002410">
    <property type="entry name" value="Peptidase_S33"/>
</dbReference>
<comment type="similarity">
    <text evidence="1">Belongs to the peptidase S33 family.</text>
</comment>
<dbReference type="AlphaFoldDB" id="A0A167MFW4"/>
<dbReference type="GO" id="GO:0016020">
    <property type="term" value="C:membrane"/>
    <property type="evidence" value="ECO:0007669"/>
    <property type="project" value="TreeGrafter"/>
</dbReference>
<proteinExistence type="inferred from homology"/>
<dbReference type="PANTHER" id="PTHR43798:SF27">
    <property type="entry name" value="HYDROLASE ALPHA_BETA HYDROLASE FOLD FAMILY"/>
    <property type="match status" value="1"/>
</dbReference>
<feature type="domain" description="AB hydrolase-1" evidence="3">
    <location>
        <begin position="34"/>
        <end position="287"/>
    </location>
</feature>
<dbReference type="STRING" id="1330018.A0A167MFW4"/>
<evidence type="ECO:0000313" key="4">
    <source>
        <dbReference type="EMBL" id="KZO96668.1"/>
    </source>
</evidence>
<dbReference type="Pfam" id="PF00561">
    <property type="entry name" value="Abhydrolase_1"/>
    <property type="match status" value="1"/>
</dbReference>
<dbReference type="InterPro" id="IPR005945">
    <property type="entry name" value="Pro_imino_pep"/>
</dbReference>
<dbReference type="InterPro" id="IPR029058">
    <property type="entry name" value="AB_hydrolase_fold"/>
</dbReference>
<dbReference type="GO" id="GO:0004177">
    <property type="term" value="F:aminopeptidase activity"/>
    <property type="evidence" value="ECO:0007669"/>
    <property type="project" value="UniProtKB-KW"/>
</dbReference>
<dbReference type="GO" id="GO:0006508">
    <property type="term" value="P:proteolysis"/>
    <property type="evidence" value="ECO:0007669"/>
    <property type="project" value="InterPro"/>
</dbReference>
<organism evidence="4 5">
    <name type="scientific">Calocera viscosa (strain TUFC12733)</name>
    <dbReference type="NCBI Taxonomy" id="1330018"/>
    <lineage>
        <taxon>Eukaryota</taxon>
        <taxon>Fungi</taxon>
        <taxon>Dikarya</taxon>
        <taxon>Basidiomycota</taxon>
        <taxon>Agaricomycotina</taxon>
        <taxon>Dacrymycetes</taxon>
        <taxon>Dacrymycetales</taxon>
        <taxon>Dacrymycetaceae</taxon>
        <taxon>Calocera</taxon>
    </lineage>
</organism>
<sequence>MAFRAPTSTGFVPYKGYQTWYQIFGTLTGRMHRPLLVVHGGPGAGHNYMLPLQDLAYTHEIPVIMYDQIGCGNSTVLTNKDVGEGFWTMDLYLDEIEAVLAHLGVQEEYDIIGNSFGGMLVVEHALRRPTGLKHLVISCSLATTKSWGVATQIWRDQLPDGGGEVLRKHELEGTMGSAEYAYWTQVFNERHECRVIPMPEYVKKTFELLDENHDANDVMIGPTNVDQTGTLSLWDVRPQLPSLSVPTLVYWGKYDVGQDICTKPFADLIPGARAYKFLQGSHMPHVEQRELHMQLVGDFLLDKTLPETELDVLEKLK</sequence>
<dbReference type="Gene3D" id="3.40.50.1820">
    <property type="entry name" value="alpha/beta hydrolase"/>
    <property type="match status" value="1"/>
</dbReference>
<dbReference type="SUPFAM" id="SSF53474">
    <property type="entry name" value="alpha/beta-Hydrolases"/>
    <property type="match status" value="1"/>
</dbReference>
<reference evidence="4 5" key="1">
    <citation type="journal article" date="2016" name="Mol. Biol. Evol.">
        <title>Comparative Genomics of Early-Diverging Mushroom-Forming Fungi Provides Insights into the Origins of Lignocellulose Decay Capabilities.</title>
        <authorList>
            <person name="Nagy L.G."/>
            <person name="Riley R."/>
            <person name="Tritt A."/>
            <person name="Adam C."/>
            <person name="Daum C."/>
            <person name="Floudas D."/>
            <person name="Sun H."/>
            <person name="Yadav J.S."/>
            <person name="Pangilinan J."/>
            <person name="Larsson K.H."/>
            <person name="Matsuura K."/>
            <person name="Barry K."/>
            <person name="Labutti K."/>
            <person name="Kuo R."/>
            <person name="Ohm R.A."/>
            <person name="Bhattacharya S.S."/>
            <person name="Shirouzu T."/>
            <person name="Yoshinaga Y."/>
            <person name="Martin F.M."/>
            <person name="Grigoriev I.V."/>
            <person name="Hibbett D.S."/>
        </authorList>
    </citation>
    <scope>NUCLEOTIDE SEQUENCE [LARGE SCALE GENOMIC DNA]</scope>
    <source>
        <strain evidence="4 5">TUFC12733</strain>
    </source>
</reference>
<dbReference type="OrthoDB" id="190201at2759"/>
<evidence type="ECO:0000313" key="5">
    <source>
        <dbReference type="Proteomes" id="UP000076738"/>
    </source>
</evidence>
<dbReference type="InterPro" id="IPR050266">
    <property type="entry name" value="AB_hydrolase_sf"/>
</dbReference>
<dbReference type="PIRSF" id="PIRSF005539">
    <property type="entry name" value="Pept_S33_TRI_F1"/>
    <property type="match status" value="1"/>
</dbReference>
<evidence type="ECO:0000259" key="3">
    <source>
        <dbReference type="Pfam" id="PF00561"/>
    </source>
</evidence>
<dbReference type="EMBL" id="KV417283">
    <property type="protein sequence ID" value="KZO96668.1"/>
    <property type="molecule type" value="Genomic_DNA"/>
</dbReference>
<protein>
    <submittedName>
        <fullName evidence="4">Prolyl aminopeptidase</fullName>
    </submittedName>
</protein>
<keyword evidence="5" id="KW-1185">Reference proteome</keyword>
<evidence type="ECO:0000256" key="1">
    <source>
        <dbReference type="ARBA" id="ARBA00010088"/>
    </source>
</evidence>
<name>A0A167MFW4_CALVF</name>
<keyword evidence="2" id="KW-0378">Hydrolase</keyword>
<accession>A0A167MFW4</accession>
<keyword evidence="4" id="KW-0031">Aminopeptidase</keyword>
<dbReference type="PRINTS" id="PR00793">
    <property type="entry name" value="PROAMNOPTASE"/>
</dbReference>
<dbReference type="Proteomes" id="UP000076738">
    <property type="component" value="Unassembled WGS sequence"/>
</dbReference>
<gene>
    <name evidence="4" type="ORF">CALVIDRAFT_537023</name>
</gene>
<dbReference type="InterPro" id="IPR000073">
    <property type="entry name" value="AB_hydrolase_1"/>
</dbReference>
<keyword evidence="4" id="KW-0645">Protease</keyword>
<evidence type="ECO:0000256" key="2">
    <source>
        <dbReference type="ARBA" id="ARBA00022801"/>
    </source>
</evidence>
<dbReference type="NCBIfam" id="TIGR01250">
    <property type="entry name" value="pro_imino_pep_2"/>
    <property type="match status" value="1"/>
</dbReference>